<protein>
    <submittedName>
        <fullName evidence="1">Uncharacterized protein</fullName>
    </submittedName>
</protein>
<dbReference type="AlphaFoldDB" id="A0AAE1B7U5"/>
<reference evidence="1" key="1">
    <citation type="journal article" date="2023" name="G3 (Bethesda)">
        <title>A reference genome for the long-term kleptoplast-retaining sea slug Elysia crispata morphotype clarki.</title>
        <authorList>
            <person name="Eastman K.E."/>
            <person name="Pendleton A.L."/>
            <person name="Shaikh M.A."/>
            <person name="Suttiyut T."/>
            <person name="Ogas R."/>
            <person name="Tomko P."/>
            <person name="Gavelis G."/>
            <person name="Widhalm J.R."/>
            <person name="Wisecaver J.H."/>
        </authorList>
    </citation>
    <scope>NUCLEOTIDE SEQUENCE</scope>
    <source>
        <strain evidence="1">ECLA1</strain>
    </source>
</reference>
<sequence>MNVFNFGGNNTKKVIQFKSKVHHFHSCFEIACFSCQPLSKIGVHDFWLSTYKYLNHAHLQPLLNESIPVLRLTVWFAVFGAALKPV</sequence>
<evidence type="ECO:0000313" key="2">
    <source>
        <dbReference type="Proteomes" id="UP001283361"/>
    </source>
</evidence>
<gene>
    <name evidence="1" type="ORF">RRG08_025992</name>
</gene>
<accession>A0AAE1B7U5</accession>
<comment type="caution">
    <text evidence="1">The sequence shown here is derived from an EMBL/GenBank/DDBJ whole genome shotgun (WGS) entry which is preliminary data.</text>
</comment>
<keyword evidence="2" id="KW-1185">Reference proteome</keyword>
<organism evidence="1 2">
    <name type="scientific">Elysia crispata</name>
    <name type="common">lettuce slug</name>
    <dbReference type="NCBI Taxonomy" id="231223"/>
    <lineage>
        <taxon>Eukaryota</taxon>
        <taxon>Metazoa</taxon>
        <taxon>Spiralia</taxon>
        <taxon>Lophotrochozoa</taxon>
        <taxon>Mollusca</taxon>
        <taxon>Gastropoda</taxon>
        <taxon>Heterobranchia</taxon>
        <taxon>Euthyneura</taxon>
        <taxon>Panpulmonata</taxon>
        <taxon>Sacoglossa</taxon>
        <taxon>Placobranchoidea</taxon>
        <taxon>Plakobranchidae</taxon>
        <taxon>Elysia</taxon>
    </lineage>
</organism>
<dbReference type="EMBL" id="JAWDGP010000465">
    <property type="protein sequence ID" value="KAK3800277.1"/>
    <property type="molecule type" value="Genomic_DNA"/>
</dbReference>
<dbReference type="Proteomes" id="UP001283361">
    <property type="component" value="Unassembled WGS sequence"/>
</dbReference>
<proteinExistence type="predicted"/>
<name>A0AAE1B7U5_9GAST</name>
<evidence type="ECO:0000313" key="1">
    <source>
        <dbReference type="EMBL" id="KAK3800277.1"/>
    </source>
</evidence>